<dbReference type="PANTHER" id="PTHR11709:SF488">
    <property type="entry name" value="LACCASE-RELATED"/>
    <property type="match status" value="1"/>
</dbReference>
<dbReference type="Gene3D" id="2.60.40.420">
    <property type="entry name" value="Cupredoxins - blue copper proteins"/>
    <property type="match status" value="3"/>
</dbReference>
<dbReference type="SUPFAM" id="SSF49503">
    <property type="entry name" value="Cupredoxins"/>
    <property type="match status" value="3"/>
</dbReference>
<evidence type="ECO:0000313" key="9">
    <source>
        <dbReference type="Proteomes" id="UP001243989"/>
    </source>
</evidence>
<dbReference type="InterPro" id="IPR001117">
    <property type="entry name" value="Cu-oxidase_2nd"/>
</dbReference>
<dbReference type="GO" id="GO:0016491">
    <property type="term" value="F:oxidoreductase activity"/>
    <property type="evidence" value="ECO:0007669"/>
    <property type="project" value="UniProtKB-KW"/>
</dbReference>
<dbReference type="InterPro" id="IPR008972">
    <property type="entry name" value="Cupredoxin"/>
</dbReference>
<evidence type="ECO:0000256" key="4">
    <source>
        <dbReference type="ARBA" id="ARBA00023008"/>
    </source>
</evidence>
<keyword evidence="9" id="KW-1185">Reference proteome</keyword>
<feature type="domain" description="Plastocyanin-like" evidence="6">
    <location>
        <begin position="164"/>
        <end position="306"/>
    </location>
</feature>
<accession>A0AAI9ZH58</accession>
<evidence type="ECO:0000256" key="5">
    <source>
        <dbReference type="ARBA" id="ARBA00023180"/>
    </source>
</evidence>
<organism evidence="8 9">
    <name type="scientific">Colletotrichum phormii</name>
    <dbReference type="NCBI Taxonomy" id="359342"/>
    <lineage>
        <taxon>Eukaryota</taxon>
        <taxon>Fungi</taxon>
        <taxon>Dikarya</taxon>
        <taxon>Ascomycota</taxon>
        <taxon>Pezizomycotina</taxon>
        <taxon>Sordariomycetes</taxon>
        <taxon>Hypocreomycetidae</taxon>
        <taxon>Glomerellales</taxon>
        <taxon>Glomerellaceae</taxon>
        <taxon>Colletotrichum</taxon>
        <taxon>Colletotrichum acutatum species complex</taxon>
    </lineage>
</organism>
<sequence length="528" mass="58275">MALTGMELDGGRWRFMFVCNGQTPCPTLYAEEGDLVALTVKSDVYAQSSIHWSGIGHKATGSWNDGTAGISQYLILPRGNFTSVIDTNGSWGLNWYAEHTTAASADSPSRLRPYRLITEDDIELRNIMETEKQVRHLAIKNHQHRDTGWKVLRMRAEGSEFYCYDSILVNGKGRVHCRQPGYEQLDGLRLDETGCIQPPGLPEESCTPSEADYEIIGTEGRAYIMLNLINIGFEHSVMVSIDNHKLTVVANNGGFVIPEEADVVYVPSAGRLTVLVRLEAEPGDYAMRISSTSQMQNLQAYSILRYPASRRPIYGEPMKVPQPASVDDVCVLPDGSTNQGCKAEAHVPEFYLNEKPWQLFRSSLMTLLFQGANESGSQESLGKPIIEGIPLGSVVDLIIENNLNDTVPLYKHADPAWLLGAQPNARFSHKSVEEALVGGNLLSNNLNLKYPALVTVHDLPPLGWSVLRFKVTAKAATMIHAVKLRYFALGMSAPIMEGILSSDPAEFPESAINRPHVEFEPKNDSVFG</sequence>
<feature type="domain" description="Plastocyanin-like" evidence="7">
    <location>
        <begin position="8"/>
        <end position="103"/>
    </location>
</feature>
<gene>
    <name evidence="8" type="ORF">BDP81DRAFT_464751</name>
</gene>
<protein>
    <submittedName>
        <fullName evidence="8">Cupredoxin</fullName>
    </submittedName>
</protein>
<keyword evidence="2" id="KW-0479">Metal-binding</keyword>
<dbReference type="CDD" id="cd13876">
    <property type="entry name" value="CuRO_2_Abr2_like"/>
    <property type="match status" value="1"/>
</dbReference>
<name>A0AAI9ZH58_9PEZI</name>
<dbReference type="RefSeq" id="XP_060440182.1">
    <property type="nucleotide sequence ID" value="XM_060594189.1"/>
</dbReference>
<keyword evidence="3" id="KW-0560">Oxidoreductase</keyword>
<dbReference type="InterPro" id="IPR011707">
    <property type="entry name" value="Cu-oxidase-like_N"/>
</dbReference>
<comment type="similarity">
    <text evidence="1">Belongs to the multicopper oxidase family.</text>
</comment>
<dbReference type="GO" id="GO:0005507">
    <property type="term" value="F:copper ion binding"/>
    <property type="evidence" value="ECO:0007669"/>
    <property type="project" value="InterPro"/>
</dbReference>
<keyword evidence="4" id="KW-0186">Copper</keyword>
<comment type="caution">
    <text evidence="8">The sequence shown here is derived from an EMBL/GenBank/DDBJ whole genome shotgun (WGS) entry which is preliminary data.</text>
</comment>
<evidence type="ECO:0000313" key="8">
    <source>
        <dbReference type="EMBL" id="KAK1624187.1"/>
    </source>
</evidence>
<evidence type="ECO:0000256" key="2">
    <source>
        <dbReference type="ARBA" id="ARBA00022723"/>
    </source>
</evidence>
<dbReference type="EMBL" id="JAHMHQ010000025">
    <property type="protein sequence ID" value="KAK1624187.1"/>
    <property type="molecule type" value="Genomic_DNA"/>
</dbReference>
<reference evidence="8" key="1">
    <citation type="submission" date="2021-06" db="EMBL/GenBank/DDBJ databases">
        <title>Comparative genomics, transcriptomics and evolutionary studies reveal genomic signatures of adaptation to plant cell wall in hemibiotrophic fungi.</title>
        <authorList>
            <consortium name="DOE Joint Genome Institute"/>
            <person name="Baroncelli R."/>
            <person name="Diaz J.F."/>
            <person name="Benocci T."/>
            <person name="Peng M."/>
            <person name="Battaglia E."/>
            <person name="Haridas S."/>
            <person name="Andreopoulos W."/>
            <person name="Labutti K."/>
            <person name="Pangilinan J."/>
            <person name="Floch G.L."/>
            <person name="Makela M.R."/>
            <person name="Henrissat B."/>
            <person name="Grigoriev I.V."/>
            <person name="Crouch J.A."/>
            <person name="De Vries R.P."/>
            <person name="Sukno S.A."/>
            <person name="Thon M.R."/>
        </authorList>
    </citation>
    <scope>NUCLEOTIDE SEQUENCE</scope>
    <source>
        <strain evidence="8">CBS 102054</strain>
    </source>
</reference>
<dbReference type="PANTHER" id="PTHR11709">
    <property type="entry name" value="MULTI-COPPER OXIDASE"/>
    <property type="match status" value="1"/>
</dbReference>
<keyword evidence="5" id="KW-0325">Glycoprotein</keyword>
<dbReference type="GeneID" id="85479051"/>
<dbReference type="Proteomes" id="UP001243989">
    <property type="component" value="Unassembled WGS sequence"/>
</dbReference>
<proteinExistence type="inferred from homology"/>
<dbReference type="Pfam" id="PF07732">
    <property type="entry name" value="Cu-oxidase_3"/>
    <property type="match status" value="1"/>
</dbReference>
<evidence type="ECO:0000256" key="3">
    <source>
        <dbReference type="ARBA" id="ARBA00023002"/>
    </source>
</evidence>
<evidence type="ECO:0000256" key="1">
    <source>
        <dbReference type="ARBA" id="ARBA00010609"/>
    </source>
</evidence>
<evidence type="ECO:0000259" key="6">
    <source>
        <dbReference type="Pfam" id="PF00394"/>
    </source>
</evidence>
<dbReference type="Pfam" id="PF00394">
    <property type="entry name" value="Cu-oxidase"/>
    <property type="match status" value="1"/>
</dbReference>
<dbReference type="AlphaFoldDB" id="A0AAI9ZH58"/>
<evidence type="ECO:0000259" key="7">
    <source>
        <dbReference type="Pfam" id="PF07732"/>
    </source>
</evidence>
<dbReference type="InterPro" id="IPR045087">
    <property type="entry name" value="Cu-oxidase_fam"/>
</dbReference>